<evidence type="ECO:0000259" key="4">
    <source>
        <dbReference type="Pfam" id="PF00135"/>
    </source>
</evidence>
<dbReference type="PANTHER" id="PTHR43918">
    <property type="entry name" value="ACETYLCHOLINESTERASE"/>
    <property type="match status" value="1"/>
</dbReference>
<evidence type="ECO:0000313" key="6">
    <source>
        <dbReference type="Proteomes" id="UP000322530"/>
    </source>
</evidence>
<evidence type="ECO:0000256" key="2">
    <source>
        <dbReference type="ARBA" id="ARBA00022801"/>
    </source>
</evidence>
<dbReference type="Gene3D" id="3.40.50.1820">
    <property type="entry name" value="alpha/beta hydrolase"/>
    <property type="match status" value="1"/>
</dbReference>
<organism evidence="5 6">
    <name type="scientific">Dictyobacter arantiisoli</name>
    <dbReference type="NCBI Taxonomy" id="2014874"/>
    <lineage>
        <taxon>Bacteria</taxon>
        <taxon>Bacillati</taxon>
        <taxon>Chloroflexota</taxon>
        <taxon>Ktedonobacteria</taxon>
        <taxon>Ktedonobacterales</taxon>
        <taxon>Dictyobacteraceae</taxon>
        <taxon>Dictyobacter</taxon>
    </lineage>
</organism>
<dbReference type="GO" id="GO:0052689">
    <property type="term" value="F:carboxylic ester hydrolase activity"/>
    <property type="evidence" value="ECO:0007669"/>
    <property type="project" value="TreeGrafter"/>
</dbReference>
<accession>A0A5A5TEI0</accession>
<feature type="domain" description="Carboxylesterase type B" evidence="4">
    <location>
        <begin position="5"/>
        <end position="494"/>
    </location>
</feature>
<dbReference type="Pfam" id="PF00135">
    <property type="entry name" value="COesterase"/>
    <property type="match status" value="1"/>
</dbReference>
<dbReference type="Proteomes" id="UP000322530">
    <property type="component" value="Unassembled WGS sequence"/>
</dbReference>
<dbReference type="InterPro" id="IPR029058">
    <property type="entry name" value="AB_hydrolase_fold"/>
</dbReference>
<protein>
    <recommendedName>
        <fullName evidence="3">Carboxylic ester hydrolase</fullName>
        <ecNumber evidence="3">3.1.1.-</ecNumber>
    </recommendedName>
</protein>
<evidence type="ECO:0000313" key="5">
    <source>
        <dbReference type="EMBL" id="GCF09648.1"/>
    </source>
</evidence>
<dbReference type="PROSITE" id="PS00941">
    <property type="entry name" value="CARBOXYLESTERASE_B_2"/>
    <property type="match status" value="1"/>
</dbReference>
<dbReference type="SUPFAM" id="SSF53474">
    <property type="entry name" value="alpha/beta-Hydrolases"/>
    <property type="match status" value="1"/>
</dbReference>
<dbReference type="InterPro" id="IPR019819">
    <property type="entry name" value="Carboxylesterase_B_CS"/>
</dbReference>
<keyword evidence="6" id="KW-1185">Reference proteome</keyword>
<dbReference type="AlphaFoldDB" id="A0A5A5TEI0"/>
<dbReference type="InterPro" id="IPR050654">
    <property type="entry name" value="AChE-related_enzymes"/>
</dbReference>
<dbReference type="InterPro" id="IPR019826">
    <property type="entry name" value="Carboxylesterase_B_AS"/>
</dbReference>
<dbReference type="PROSITE" id="PS00122">
    <property type="entry name" value="CARBOXYLESTERASE_B_1"/>
    <property type="match status" value="1"/>
</dbReference>
<comment type="similarity">
    <text evidence="1 3">Belongs to the type-B carboxylesterase/lipase family.</text>
</comment>
<evidence type="ECO:0000256" key="1">
    <source>
        <dbReference type="ARBA" id="ARBA00005964"/>
    </source>
</evidence>
<evidence type="ECO:0000256" key="3">
    <source>
        <dbReference type="RuleBase" id="RU361235"/>
    </source>
</evidence>
<gene>
    <name evidence="5" type="ORF">KDI_32120</name>
</gene>
<comment type="caution">
    <text evidence="5">The sequence shown here is derived from an EMBL/GenBank/DDBJ whole genome shotgun (WGS) entry which is preliminary data.</text>
</comment>
<reference evidence="5 6" key="1">
    <citation type="submission" date="2019-01" db="EMBL/GenBank/DDBJ databases">
        <title>Draft genome sequence of Dictyobacter sp. Uno17.</title>
        <authorList>
            <person name="Wang C.M."/>
            <person name="Zheng Y."/>
            <person name="Sakai Y."/>
            <person name="Abe K."/>
            <person name="Yokota A."/>
            <person name="Yabe S."/>
        </authorList>
    </citation>
    <scope>NUCLEOTIDE SEQUENCE [LARGE SCALE GENOMIC DNA]</scope>
    <source>
        <strain evidence="5 6">Uno17</strain>
    </source>
</reference>
<dbReference type="EC" id="3.1.1.-" evidence="3"/>
<name>A0A5A5TEI0_9CHLR</name>
<dbReference type="PANTHER" id="PTHR43918:SF4">
    <property type="entry name" value="CARBOXYLIC ESTER HYDROLASE"/>
    <property type="match status" value="1"/>
</dbReference>
<keyword evidence="2 3" id="KW-0378">Hydrolase</keyword>
<dbReference type="InterPro" id="IPR002018">
    <property type="entry name" value="CarbesteraseB"/>
</dbReference>
<proteinExistence type="inferred from homology"/>
<sequence length="498" mass="54297">MMRDVIVETSSGALRGKQQRGVSCWKGIPFAQPPLGALRWRAPQRLQPWTGIRDATRFGSASAQPDSIVDLFNSPSSTPLAGEDCLYLNIWSPAADQARRPVLVWLHGGAFVSGSGAEPWTDGSSFARNGDIVVVTLNYRLGALGFLYLDGLTASLDEAVSNRGLLDQIAALEWIQENIAAFGGDPECITLAGESAGAMSIGSLLAVPRAHGLFHRAILESGACRNVLTRHAAMRIAQTFLAQLGLDAARFASLETIEIARILAAQQQCGSGIHNFSPVIDGTLLTAPPLELIATGSASDIPLLIGTNRDEARMFTLTSQDHVVVNQKALQQLFGAQASQVLEIYRQARADGSAPQAWIDILTDRAFRIPAIRLAEQQLKHNPHVWMYRFDWPTPAFGGRLGACHALEIPFAWNTLDSDLAQLFTDEAPNRQELGDIMHAAWISFIRTGNPNLDPRRAGLPDWPCYNLEQRPTMLFNQASQLAHDPQSAERQCWPAIS</sequence>
<dbReference type="EMBL" id="BIXY01000048">
    <property type="protein sequence ID" value="GCF09648.1"/>
    <property type="molecule type" value="Genomic_DNA"/>
</dbReference>